<evidence type="ECO:0000256" key="18">
    <source>
        <dbReference type="ARBA" id="ARBA00023024"/>
    </source>
</evidence>
<evidence type="ECO:0000256" key="15">
    <source>
        <dbReference type="ARBA" id="ARBA00022859"/>
    </source>
</evidence>
<dbReference type="CDD" id="cd02872">
    <property type="entry name" value="GH18_chitolectin_chitotriosidase"/>
    <property type="match status" value="1"/>
</dbReference>
<dbReference type="InterPro" id="IPR026966">
    <property type="entry name" value="Neurofascin/L1/NrCAM_C"/>
</dbReference>
<dbReference type="PANTHER" id="PTHR11177">
    <property type="entry name" value="CHITINASE"/>
    <property type="match status" value="1"/>
</dbReference>
<dbReference type="InterPro" id="IPR003599">
    <property type="entry name" value="Ig_sub"/>
</dbReference>
<name>A0A556U2I0_BAGYA</name>
<dbReference type="GO" id="GO:0002376">
    <property type="term" value="P:immune system process"/>
    <property type="evidence" value="ECO:0007669"/>
    <property type="project" value="UniProtKB-KW"/>
</dbReference>
<dbReference type="Gene3D" id="3.20.20.80">
    <property type="entry name" value="Glycosidases"/>
    <property type="match status" value="3"/>
</dbReference>
<evidence type="ECO:0000256" key="9">
    <source>
        <dbReference type="ARBA" id="ARBA00022490"/>
    </source>
</evidence>
<evidence type="ECO:0000256" key="12">
    <source>
        <dbReference type="ARBA" id="ARBA00022729"/>
    </source>
</evidence>
<dbReference type="SUPFAM" id="SSF54556">
    <property type="entry name" value="Chitinase insertion domain"/>
    <property type="match status" value="2"/>
</dbReference>
<dbReference type="InterPro" id="IPR036179">
    <property type="entry name" value="Ig-like_dom_sf"/>
</dbReference>
<evidence type="ECO:0000313" key="33">
    <source>
        <dbReference type="EMBL" id="TSM04898.1"/>
    </source>
</evidence>
<keyword evidence="11" id="KW-0812">Transmembrane</keyword>
<feature type="domain" description="GH18" evidence="32">
    <location>
        <begin position="1445"/>
        <end position="1787"/>
    </location>
</feature>
<evidence type="ECO:0000313" key="34">
    <source>
        <dbReference type="Proteomes" id="UP000319801"/>
    </source>
</evidence>
<dbReference type="InterPro" id="IPR001223">
    <property type="entry name" value="Glyco_hydro18_cat"/>
</dbReference>
<feature type="domain" description="Ig-like" evidence="29">
    <location>
        <begin position="330"/>
        <end position="417"/>
    </location>
</feature>
<dbReference type="CDD" id="cd00063">
    <property type="entry name" value="FN3"/>
    <property type="match status" value="4"/>
</dbReference>
<keyword evidence="16" id="KW-0130">Cell adhesion</keyword>
<keyword evidence="23" id="KW-0393">Immunoglobulin domain</keyword>
<dbReference type="Pfam" id="PF00704">
    <property type="entry name" value="Glyco_hydro_18"/>
    <property type="match status" value="3"/>
</dbReference>
<dbReference type="InterPro" id="IPR013098">
    <property type="entry name" value="Ig_I-set"/>
</dbReference>
<evidence type="ECO:0000256" key="5">
    <source>
        <dbReference type="ARBA" id="ARBA00008588"/>
    </source>
</evidence>
<gene>
    <name evidence="33" type="ORF">Baya_7783</name>
</gene>
<dbReference type="InterPro" id="IPR007110">
    <property type="entry name" value="Ig-like_dom"/>
</dbReference>
<feature type="domain" description="Fibronectin type-III" evidence="30">
    <location>
        <begin position="655"/>
        <end position="748"/>
    </location>
</feature>
<dbReference type="PROSITE" id="PS50835">
    <property type="entry name" value="IG_LIKE"/>
    <property type="match status" value="6"/>
</dbReference>
<dbReference type="Pfam" id="PF01607">
    <property type="entry name" value="CBM_14"/>
    <property type="match status" value="1"/>
</dbReference>
<evidence type="ECO:0000256" key="13">
    <source>
        <dbReference type="ARBA" id="ARBA00022737"/>
    </source>
</evidence>
<evidence type="ECO:0000256" key="1">
    <source>
        <dbReference type="ARBA" id="ARBA00000822"/>
    </source>
</evidence>
<keyword evidence="17" id="KW-1133">Transmembrane helix</keyword>
<dbReference type="GO" id="GO:0008843">
    <property type="term" value="F:endochitinase activity"/>
    <property type="evidence" value="ECO:0007669"/>
    <property type="project" value="UniProtKB-EC"/>
</dbReference>
<protein>
    <recommendedName>
        <fullName evidence="26">Acidic mammalian chitinase</fullName>
        <ecNumber evidence="7">3.2.1.14</ecNumber>
    </recommendedName>
</protein>
<evidence type="ECO:0000256" key="4">
    <source>
        <dbReference type="ARBA" id="ARBA00004496"/>
    </source>
</evidence>
<feature type="region of interest" description="Disordered" evidence="27">
    <location>
        <begin position="985"/>
        <end position="1011"/>
    </location>
</feature>
<evidence type="ECO:0000256" key="7">
    <source>
        <dbReference type="ARBA" id="ARBA00012729"/>
    </source>
</evidence>
<dbReference type="InterPro" id="IPR002557">
    <property type="entry name" value="Chitin-bd_dom"/>
</dbReference>
<evidence type="ECO:0000256" key="24">
    <source>
        <dbReference type="ARBA" id="ARBA00023326"/>
    </source>
</evidence>
<evidence type="ECO:0000256" key="20">
    <source>
        <dbReference type="ARBA" id="ARBA00023157"/>
    </source>
</evidence>
<keyword evidence="10" id="KW-0147">Chitin-binding</keyword>
<accession>A0A556U2I0</accession>
<dbReference type="PROSITE" id="PS50853">
    <property type="entry name" value="FN3"/>
    <property type="match status" value="4"/>
</dbReference>
<dbReference type="SUPFAM" id="SSF57625">
    <property type="entry name" value="Invertebrate chitin-binding proteins"/>
    <property type="match status" value="1"/>
</dbReference>
<evidence type="ECO:0000259" key="32">
    <source>
        <dbReference type="PROSITE" id="PS51910"/>
    </source>
</evidence>
<comment type="similarity">
    <text evidence="5">Belongs to the immunoglobulin superfamily. L1/neurofascin/NgCAM family.</text>
</comment>
<dbReference type="SUPFAM" id="SSF51445">
    <property type="entry name" value="(Trans)glycosidases"/>
    <property type="match status" value="3"/>
</dbReference>
<comment type="subcellular location">
    <subcellularLocation>
        <location evidence="2">Cell membrane</location>
    </subcellularLocation>
    <subcellularLocation>
        <location evidence="4">Cytoplasm</location>
    </subcellularLocation>
    <subcellularLocation>
        <location evidence="3">Membrane</location>
        <topology evidence="3">Single-pass type I membrane protein</topology>
    </subcellularLocation>
</comment>
<evidence type="ECO:0000256" key="19">
    <source>
        <dbReference type="ARBA" id="ARBA00023136"/>
    </source>
</evidence>
<dbReference type="InterPro" id="IPR003961">
    <property type="entry name" value="FN3_dom"/>
</dbReference>
<dbReference type="GO" id="GO:0006032">
    <property type="term" value="P:chitin catabolic process"/>
    <property type="evidence" value="ECO:0007669"/>
    <property type="project" value="UniProtKB-KW"/>
</dbReference>
<keyword evidence="21" id="KW-0325">Glycoprotein</keyword>
<evidence type="ECO:0000256" key="6">
    <source>
        <dbReference type="ARBA" id="ARBA00009121"/>
    </source>
</evidence>
<evidence type="ECO:0000256" key="21">
    <source>
        <dbReference type="ARBA" id="ARBA00023180"/>
    </source>
</evidence>
<evidence type="ECO:0000256" key="16">
    <source>
        <dbReference type="ARBA" id="ARBA00022889"/>
    </source>
</evidence>
<dbReference type="FunFam" id="2.170.140.10:FF:000001">
    <property type="entry name" value="Acidic mammalian chitinase"/>
    <property type="match status" value="1"/>
</dbReference>
<keyword evidence="13" id="KW-0677">Repeat</keyword>
<dbReference type="EC" id="3.2.1.14" evidence="7"/>
<dbReference type="FunFam" id="2.60.40.10:FF:000347">
    <property type="entry name" value="Neuronal cell adhesion molecule"/>
    <property type="match status" value="1"/>
</dbReference>
<feature type="signal peptide" evidence="28">
    <location>
        <begin position="1"/>
        <end position="25"/>
    </location>
</feature>
<keyword evidence="15" id="KW-0391">Immunity</keyword>
<dbReference type="SMART" id="SM00409">
    <property type="entry name" value="IG"/>
    <property type="match status" value="6"/>
</dbReference>
<dbReference type="GO" id="GO:0005576">
    <property type="term" value="C:extracellular region"/>
    <property type="evidence" value="ECO:0007669"/>
    <property type="project" value="InterPro"/>
</dbReference>
<evidence type="ECO:0000256" key="28">
    <source>
        <dbReference type="SAM" id="SignalP"/>
    </source>
</evidence>
<evidence type="ECO:0000256" key="22">
    <source>
        <dbReference type="ARBA" id="ARBA00023295"/>
    </source>
</evidence>
<dbReference type="SMART" id="SM00494">
    <property type="entry name" value="ChtBD2"/>
    <property type="match status" value="1"/>
</dbReference>
<feature type="domain" description="Fibronectin type-III" evidence="30">
    <location>
        <begin position="750"/>
        <end position="854"/>
    </location>
</feature>
<dbReference type="GO" id="GO:0007155">
    <property type="term" value="P:cell adhesion"/>
    <property type="evidence" value="ECO:0007669"/>
    <property type="project" value="UniProtKB-KW"/>
</dbReference>
<keyword evidence="24" id="KW-0119">Carbohydrate metabolism</keyword>
<feature type="compositionally biased region" description="Pro residues" evidence="27">
    <location>
        <begin position="1820"/>
        <end position="1846"/>
    </location>
</feature>
<dbReference type="Gene3D" id="3.10.50.10">
    <property type="match status" value="2"/>
</dbReference>
<evidence type="ECO:0000256" key="10">
    <source>
        <dbReference type="ARBA" id="ARBA00022669"/>
    </source>
</evidence>
<dbReference type="SUPFAM" id="SSF49265">
    <property type="entry name" value="Fibronectin type III"/>
    <property type="match status" value="2"/>
</dbReference>
<dbReference type="Gene3D" id="2.60.40.10">
    <property type="entry name" value="Immunoglobulins"/>
    <property type="match status" value="10"/>
</dbReference>
<keyword evidence="12 28" id="KW-0732">Signal</keyword>
<keyword evidence="9" id="KW-0963">Cytoplasm</keyword>
<feature type="domain" description="Ig-like" evidence="29">
    <location>
        <begin position="36"/>
        <end position="122"/>
    </location>
</feature>
<feature type="domain" description="Ig-like" evidence="29">
    <location>
        <begin position="237"/>
        <end position="325"/>
    </location>
</feature>
<feature type="domain" description="Ig-like" evidence="29">
    <location>
        <begin position="513"/>
        <end position="578"/>
    </location>
</feature>
<feature type="chain" id="PRO_5021738911" description="Acidic mammalian chitinase" evidence="28">
    <location>
        <begin position="26"/>
        <end position="1906"/>
    </location>
</feature>
<dbReference type="SMART" id="SM00060">
    <property type="entry name" value="FN3"/>
    <property type="match status" value="4"/>
</dbReference>
<dbReference type="PANTHER" id="PTHR11177:SF379">
    <property type="entry name" value="CHITINASE"/>
    <property type="match status" value="1"/>
</dbReference>
<dbReference type="GO" id="GO:0000272">
    <property type="term" value="P:polysaccharide catabolic process"/>
    <property type="evidence" value="ECO:0007669"/>
    <property type="project" value="UniProtKB-KW"/>
</dbReference>
<feature type="domain" description="Chitin-binding type-2" evidence="31">
    <location>
        <begin position="1857"/>
        <end position="1906"/>
    </location>
</feature>
<feature type="domain" description="Ig-like" evidence="29">
    <location>
        <begin position="148"/>
        <end position="217"/>
    </location>
</feature>
<dbReference type="InterPro" id="IPR003598">
    <property type="entry name" value="Ig_sub2"/>
</dbReference>
<sequence length="1906" mass="215199">MRIERLWEILGAFTLLLQPWKQVSTVEIPPDVRQPPMIIKQSVQDHIVEPTDPIIVECEATGNPPPVFTWTRNGVYLNVARDPQVSMKRRSGTLEIFFWGRPEDYEGIYQCTATNEFGTAISSHIHLRVSKARTWLKEYLEPVSVFVGLPLILSCNPPVGPPKPQTYWMNSSMVPIRQDRRVSMAENGDLYFSSVIADDALTNYVCTARFPNSNIIQQKPPLILQVHTARMAAQIAPKFLKPKGPASTRIAMLGEELIMECFASGVPAPTIKWSKDWESLSMEGMKLENFNKTLHIRKISMNDGGDYICTAANRMGSVDHIITVKVKSTPFWVEKPQSLILSRDDSGQIVCQADGIPRPQIGWLVNGEPIEDAPKSPGRQVSGNTLIFRAVVPDSTAVFQCNASNQYGYILANAFLAVIDMRPRLLGIRGDMVKVTEGTRTLLHCPYFGSPKPDLRWSKGGMGLSEGSRYSIFSNGTLEIKNTKLQDQGTYLCIASNVIGRDQMETELEVKEPTKIIHAPHNVVVVKGSLAQFDCKIQSDPTLEVKVTWLKDNKFLIFGRRMTKDEDSMSIADVQRRDGEYLVQYTEDLLADYWLVASGWKNLTSYPGHLNSVMLKLMPFVEYQFRVVAINAIGPSKPSKPSEYYETGGAVPDAIPRNIKGVGTGVFRNNMEISWEPLEYREWNGPKLGYMVWWRRRDSREEWKNYTTYWWCSHIIYDTDTFTPYEIKVQAVNFFGLGPESPVIIGPTAAPTDLHVSDVESTKLTVHWQPVPQASIMGEIKEYTVYYWRESSRLPHHSATTRIKSKSFKANGSRLSGALTGLIPYSNYKMYIVVANNRFEGPPSNRIEFQTLEGVPSIPRSFRIMHRHYDTIYLDWEEPAEPNGILTGYILKYQTLNVSSGERMLVEEIPPNITHFSLRRFDRYTRYKFSLAAETQVGVGEAFTEESPHFTTEVRDKRNFVLDSVDEKEEEGSFEYRITRAPTLPYSRREEDSRQGRSQGHMQRKTNSDDSLMEYTEGDEIEFNEDGSFIGEYTGTTYQLICYFTNWSQYRPDPVKFKPDNIDPFLCTHLIYAFANINSANQLTTYEWNDETLYQSFNGLKQKFSIMVSTQANRNTFIQSSISFLRKYGFDGLDLDWEYPGARGSPPEDKQRFTLLCQYRPDPVKFMPANVDPFLCTHLIYAFAIINSGNQLTTTEWNDETLYQSFNSLKQRFSKMVSTKSTRNTFIQSSISFLRKYRFDGLDLDWEYPGTRGSPPSDKTRFTLLCKELRQAYESESIKTGRPRLMVTAAVAAGKSVIDGAYEIPQISQDALLIVQKYSMTYWKNNGAPVEKLMMGFGTYGKTFRLSTTASGLGAPASGPGPAGTYTKEAGVWSYYEICSFLQGTSTQWIQDQQVPYATKEGQWVGFDNKESFNTKANFLKDNNFGGAFVWALDLDDVTGRFCGGNILRKYRPDPVKFKPDNIDPFLCTHLIYAFANINSANQLTTYEWNDETLYQSFNGLKQKFSIMVSTQANRNTFIQSSISFLRKYGFDGLDLDWEYPGARGSPPEDKQRFTLLCQELRQAYEAESVSTSRPQLMVTAAVSAGKSTIDSGYEIAEIAKYLDFISVMTYDYHGSWESVTGHHSPLSYSSQETGDHIYLNTNYSMKYWKNNGAPVKKLMMGFGTYGRTFQLSTTASGLGAPASGPAPAGTYTREAGFWSYYEICSFLEGTSTQWIQDQQVPYATKGGQWVGFDNKMSISTKVTYLKNNGFGGALVWALDLDDFTGQFCGLGKYPLITELKNLLGEDPKTEPPPAEDPKTEPPPADNPKTEPPSADNPKTEPPPADNPKTEPPPADNPKTEPPPAKTSPNANPADPNQYCAAKNDGIYPNPSDRKSFIQCVAGRKYVQPCPGGTIYNENCICCDWP</sequence>
<dbReference type="Pfam" id="PF13927">
    <property type="entry name" value="Ig_3"/>
    <property type="match status" value="2"/>
</dbReference>
<evidence type="ECO:0000256" key="17">
    <source>
        <dbReference type="ARBA" id="ARBA00022989"/>
    </source>
</evidence>
<evidence type="ECO:0000256" key="14">
    <source>
        <dbReference type="ARBA" id="ARBA00022801"/>
    </source>
</evidence>
<evidence type="ECO:0000259" key="31">
    <source>
        <dbReference type="PROSITE" id="PS50940"/>
    </source>
</evidence>
<proteinExistence type="inferred from homology"/>
<feature type="domain" description="Ig-like" evidence="29">
    <location>
        <begin position="423"/>
        <end position="511"/>
    </location>
</feature>
<dbReference type="Proteomes" id="UP000319801">
    <property type="component" value="Unassembled WGS sequence"/>
</dbReference>
<dbReference type="FunFam" id="2.60.40.10:FF:000005">
    <property type="entry name" value="Neuronal cell adhesion molecule"/>
    <property type="match status" value="1"/>
</dbReference>
<dbReference type="FunFam" id="2.60.40.10:FF:000078">
    <property type="entry name" value="Neuronal cell adhesion molecule"/>
    <property type="match status" value="1"/>
</dbReference>
<dbReference type="Gene3D" id="2.170.140.10">
    <property type="entry name" value="Chitin binding domain"/>
    <property type="match status" value="1"/>
</dbReference>
<evidence type="ECO:0000256" key="11">
    <source>
        <dbReference type="ARBA" id="ARBA00022692"/>
    </source>
</evidence>
<feature type="domain" description="GH18" evidence="32">
    <location>
        <begin position="1038"/>
        <end position="1454"/>
    </location>
</feature>
<dbReference type="SMART" id="SM00636">
    <property type="entry name" value="Glyco_18"/>
    <property type="match status" value="2"/>
</dbReference>
<keyword evidence="14" id="KW-0378">Hydrolase</keyword>
<dbReference type="PROSITE" id="PS50940">
    <property type="entry name" value="CHIT_BIND_II"/>
    <property type="match status" value="1"/>
</dbReference>
<reference evidence="33 34" key="1">
    <citation type="journal article" date="2019" name="Genome Biol. Evol.">
        <title>Whole-Genome Sequencing of the Giant Devil Catfish, Bagarius yarrelli.</title>
        <authorList>
            <person name="Jiang W."/>
            <person name="Lv Y."/>
            <person name="Cheng L."/>
            <person name="Yang K."/>
            <person name="Chao B."/>
            <person name="Wang X."/>
            <person name="Li Y."/>
            <person name="Pan X."/>
            <person name="You X."/>
            <person name="Zhang Y."/>
            <person name="Yang J."/>
            <person name="Li J."/>
            <person name="Zhang X."/>
            <person name="Liu S."/>
            <person name="Sun C."/>
            <person name="Yang J."/>
            <person name="Shi Q."/>
        </authorList>
    </citation>
    <scope>NUCLEOTIDE SEQUENCE [LARGE SCALE GENOMIC DNA]</scope>
    <source>
        <strain evidence="33">JWS20170419001</strain>
        <tissue evidence="33">Muscle</tissue>
    </source>
</reference>
<feature type="region of interest" description="Disordered" evidence="27">
    <location>
        <begin position="1784"/>
        <end position="1867"/>
    </location>
</feature>
<evidence type="ECO:0000256" key="2">
    <source>
        <dbReference type="ARBA" id="ARBA00004236"/>
    </source>
</evidence>
<dbReference type="InterPro" id="IPR050314">
    <property type="entry name" value="Glycosyl_Hydrlase_18"/>
</dbReference>
<dbReference type="Pfam" id="PF13882">
    <property type="entry name" value="Bravo_FIGEY"/>
    <property type="match status" value="1"/>
</dbReference>
<dbReference type="InterPro" id="IPR017853">
    <property type="entry name" value="GH"/>
</dbReference>
<evidence type="ECO:0000259" key="29">
    <source>
        <dbReference type="PROSITE" id="PS50835"/>
    </source>
</evidence>
<dbReference type="FunFam" id="3.10.50.10:FF:000001">
    <property type="entry name" value="Chitinase 3-like 1"/>
    <property type="match status" value="2"/>
</dbReference>
<dbReference type="GO" id="GO:0008061">
    <property type="term" value="F:chitin binding"/>
    <property type="evidence" value="ECO:0007669"/>
    <property type="project" value="UniProtKB-KW"/>
</dbReference>
<keyword evidence="24" id="KW-0624">Polysaccharide degradation</keyword>
<dbReference type="InterPro" id="IPR029070">
    <property type="entry name" value="Chitinase_insertion_sf"/>
</dbReference>
<dbReference type="OrthoDB" id="10010359at2759"/>
<dbReference type="InterPro" id="IPR011583">
    <property type="entry name" value="Chitinase_II/V-like_cat"/>
</dbReference>
<dbReference type="PROSITE" id="PS01095">
    <property type="entry name" value="GH18_1"/>
    <property type="match status" value="3"/>
</dbReference>
<comment type="subunit">
    <text evidence="25">Interacts with EGFR.</text>
</comment>
<dbReference type="InterPro" id="IPR013783">
    <property type="entry name" value="Ig-like_fold"/>
</dbReference>
<evidence type="ECO:0000256" key="27">
    <source>
        <dbReference type="SAM" id="MobiDB-lite"/>
    </source>
</evidence>
<evidence type="ECO:0000259" key="30">
    <source>
        <dbReference type="PROSITE" id="PS50853"/>
    </source>
</evidence>
<dbReference type="InterPro" id="IPR036116">
    <property type="entry name" value="FN3_sf"/>
</dbReference>
<organism evidence="33 34">
    <name type="scientific">Bagarius yarrelli</name>
    <name type="common">Goonch</name>
    <name type="synonym">Bagrus yarrelli</name>
    <dbReference type="NCBI Taxonomy" id="175774"/>
    <lineage>
        <taxon>Eukaryota</taxon>
        <taxon>Metazoa</taxon>
        <taxon>Chordata</taxon>
        <taxon>Craniata</taxon>
        <taxon>Vertebrata</taxon>
        <taxon>Euteleostomi</taxon>
        <taxon>Actinopterygii</taxon>
        <taxon>Neopterygii</taxon>
        <taxon>Teleostei</taxon>
        <taxon>Ostariophysi</taxon>
        <taxon>Siluriformes</taxon>
        <taxon>Sisoridae</taxon>
        <taxon>Sisorinae</taxon>
        <taxon>Bagarius</taxon>
    </lineage>
</organism>
<feature type="domain" description="Fibronectin type-III" evidence="30">
    <location>
        <begin position="541"/>
        <end position="650"/>
    </location>
</feature>
<keyword evidence="20" id="KW-1015">Disulfide bond</keyword>
<keyword evidence="8" id="KW-1003">Cell membrane</keyword>
<keyword evidence="19" id="KW-0472">Membrane</keyword>
<evidence type="ECO:0000256" key="25">
    <source>
        <dbReference type="ARBA" id="ARBA00062006"/>
    </source>
</evidence>
<dbReference type="SUPFAM" id="SSF48726">
    <property type="entry name" value="Immunoglobulin"/>
    <property type="match status" value="6"/>
</dbReference>
<dbReference type="FunFam" id="3.20.20.80:FF:000007">
    <property type="entry name" value="Acidic mammalian chitinase"/>
    <property type="match status" value="2"/>
</dbReference>
<comment type="similarity">
    <text evidence="6">Belongs to the glycosyl hydrolase 18 family. Chitinase class II subfamily.</text>
</comment>
<dbReference type="SMART" id="SM00408">
    <property type="entry name" value="IGc2"/>
    <property type="match status" value="4"/>
</dbReference>
<dbReference type="Pfam" id="PF00041">
    <property type="entry name" value="fn3"/>
    <property type="match status" value="2"/>
</dbReference>
<evidence type="ECO:0000256" key="3">
    <source>
        <dbReference type="ARBA" id="ARBA00004479"/>
    </source>
</evidence>
<evidence type="ECO:0000256" key="23">
    <source>
        <dbReference type="ARBA" id="ARBA00023319"/>
    </source>
</evidence>
<dbReference type="GO" id="GO:0005886">
    <property type="term" value="C:plasma membrane"/>
    <property type="evidence" value="ECO:0007669"/>
    <property type="project" value="UniProtKB-SubCell"/>
</dbReference>
<comment type="caution">
    <text evidence="33">The sequence shown here is derived from an EMBL/GenBank/DDBJ whole genome shotgun (WGS) entry which is preliminary data.</text>
</comment>
<feature type="domain" description="Fibronectin type-III" evidence="30">
    <location>
        <begin position="858"/>
        <end position="955"/>
    </location>
</feature>
<dbReference type="InterPro" id="IPR001579">
    <property type="entry name" value="Glyco_hydro_18_chit_AS"/>
</dbReference>
<evidence type="ECO:0000256" key="26">
    <source>
        <dbReference type="ARBA" id="ARBA00072739"/>
    </source>
</evidence>
<evidence type="ECO:0000256" key="8">
    <source>
        <dbReference type="ARBA" id="ARBA00022475"/>
    </source>
</evidence>
<keyword evidence="18" id="KW-0146">Chitin degradation</keyword>
<feature type="compositionally biased region" description="Basic and acidic residues" evidence="27">
    <location>
        <begin position="1784"/>
        <end position="1800"/>
    </location>
</feature>
<dbReference type="GO" id="GO:0005737">
    <property type="term" value="C:cytoplasm"/>
    <property type="evidence" value="ECO:0007669"/>
    <property type="project" value="UniProtKB-SubCell"/>
</dbReference>
<dbReference type="PROSITE" id="PS51910">
    <property type="entry name" value="GH18_2"/>
    <property type="match status" value="2"/>
</dbReference>
<dbReference type="FunFam" id="2.60.40.10:FF:000028">
    <property type="entry name" value="Neuronal cell adhesion molecule"/>
    <property type="match status" value="1"/>
</dbReference>
<keyword evidence="34" id="KW-1185">Reference proteome</keyword>
<dbReference type="EMBL" id="VCAZ01000040">
    <property type="protein sequence ID" value="TSM04898.1"/>
    <property type="molecule type" value="Genomic_DNA"/>
</dbReference>
<comment type="catalytic activity">
    <reaction evidence="1">
        <text>Random endo-hydrolysis of N-acetyl-beta-D-glucosaminide (1-&gt;4)-beta-linkages in chitin and chitodextrins.</text>
        <dbReference type="EC" id="3.2.1.14"/>
    </reaction>
</comment>
<dbReference type="Pfam" id="PF07679">
    <property type="entry name" value="I-set"/>
    <property type="match status" value="3"/>
</dbReference>
<dbReference type="InterPro" id="IPR036508">
    <property type="entry name" value="Chitin-bd_dom_sf"/>
</dbReference>
<keyword evidence="22" id="KW-0326">Glycosidase</keyword>
<dbReference type="FunFam" id="2.60.40.10:FF:000114">
    <property type="entry name" value="Neuronal cell adhesion molecule"/>
    <property type="match status" value="1"/>
</dbReference>